<dbReference type="PANTHER" id="PTHR13767:SF2">
    <property type="entry name" value="PSEUDOURIDYLATE SYNTHASE TRUB1"/>
    <property type="match status" value="1"/>
</dbReference>
<dbReference type="PANTHER" id="PTHR13767">
    <property type="entry name" value="TRNA-PSEUDOURIDINE SYNTHASE"/>
    <property type="match status" value="1"/>
</dbReference>
<evidence type="ECO:0000256" key="1">
    <source>
        <dbReference type="ARBA" id="ARBA00000385"/>
    </source>
</evidence>
<organism evidence="8 9">
    <name type="scientific">Faecalicatena faecalis</name>
    <dbReference type="NCBI Taxonomy" id="2726362"/>
    <lineage>
        <taxon>Bacteria</taxon>
        <taxon>Bacillati</taxon>
        <taxon>Bacillota</taxon>
        <taxon>Clostridia</taxon>
        <taxon>Lachnospirales</taxon>
        <taxon>Lachnospiraceae</taxon>
        <taxon>Faecalicatena</taxon>
    </lineage>
</organism>
<feature type="domain" description="tRNA pseudouridylate synthase B C-terminal" evidence="7">
    <location>
        <begin position="173"/>
        <end position="231"/>
    </location>
</feature>
<dbReference type="CDD" id="cd02573">
    <property type="entry name" value="PseudoU_synth_EcTruB"/>
    <property type="match status" value="1"/>
</dbReference>
<evidence type="ECO:0000256" key="4">
    <source>
        <dbReference type="ARBA" id="ARBA00023235"/>
    </source>
</evidence>
<evidence type="ECO:0000259" key="7">
    <source>
        <dbReference type="Pfam" id="PF16198"/>
    </source>
</evidence>
<dbReference type="HAMAP" id="MF_01080">
    <property type="entry name" value="TruB_bact"/>
    <property type="match status" value="1"/>
</dbReference>
<name>A0ABS6D2C5_9FIRM</name>
<dbReference type="Pfam" id="PF16198">
    <property type="entry name" value="TruB_C_2"/>
    <property type="match status" value="1"/>
</dbReference>
<keyword evidence="3 5" id="KW-0819">tRNA processing</keyword>
<comment type="caution">
    <text evidence="8">The sequence shown here is derived from an EMBL/GenBank/DDBJ whole genome shotgun (WGS) entry which is preliminary data.</text>
</comment>
<dbReference type="EMBL" id="JABACJ020000005">
    <property type="protein sequence ID" value="MBU3875737.1"/>
    <property type="molecule type" value="Genomic_DNA"/>
</dbReference>
<evidence type="ECO:0000256" key="2">
    <source>
        <dbReference type="ARBA" id="ARBA00005642"/>
    </source>
</evidence>
<comment type="function">
    <text evidence="5">Responsible for synthesis of pseudouridine from uracil-55 in the psi GC loop of transfer RNAs.</text>
</comment>
<feature type="active site" description="Nucleophile" evidence="5">
    <location>
        <position position="39"/>
    </location>
</feature>
<sequence>MINGVINIYKEKGFTSHDVVAKLRGIVGQKKIGHTGTLDPDAEGVLPVCLGRATKLCDMLTDKDKTYEAVLLFGKTTDTQDISGTVLEEKDTSLLTVEKIEECIRAYIGEYEQVPPMYSALKVNGKKLYELAREGKEVERKARKVQIYDIQIKKIEIPRVTMEVTCSKGTYIRTLCHDIGRDLGTGACMEELLRTRVSRFDFKDSLRLSEIEALKKAGKLMEIVMPVDQMFSDLRALSVDSAHAPLAYNGNPLKARFLHEKTETLPNMEAQESDHQDVPKDGIRVRIYDEDGRFIGIYCYHEKRKEYKLEKMFLDQEELRG</sequence>
<dbReference type="Proteomes" id="UP000723714">
    <property type="component" value="Unassembled WGS sequence"/>
</dbReference>
<dbReference type="InterPro" id="IPR002501">
    <property type="entry name" value="PsdUridine_synth_N"/>
</dbReference>
<dbReference type="NCBIfam" id="TIGR00431">
    <property type="entry name" value="TruB"/>
    <property type="match status" value="1"/>
</dbReference>
<evidence type="ECO:0000313" key="8">
    <source>
        <dbReference type="EMBL" id="MBU3875737.1"/>
    </source>
</evidence>
<protein>
    <recommendedName>
        <fullName evidence="5">tRNA pseudouridine synthase B</fullName>
        <ecNumber evidence="5">5.4.99.25</ecNumber>
    </recommendedName>
    <alternativeName>
        <fullName evidence="5">tRNA pseudouridine(55) synthase</fullName>
        <shortName evidence="5">Psi55 synthase</shortName>
    </alternativeName>
    <alternativeName>
        <fullName evidence="5">tRNA pseudouridylate synthase</fullName>
    </alternativeName>
    <alternativeName>
        <fullName evidence="5">tRNA-uridine isomerase</fullName>
    </alternativeName>
</protein>
<reference evidence="8 9" key="1">
    <citation type="submission" date="2021-06" db="EMBL/GenBank/DDBJ databases">
        <title>Faecalicatena sp. nov. isolated from porcine feces.</title>
        <authorList>
            <person name="Oh B.S."/>
            <person name="Lee J.H."/>
        </authorList>
    </citation>
    <scope>NUCLEOTIDE SEQUENCE [LARGE SCALE GENOMIC DNA]</scope>
    <source>
        <strain evidence="8 9">AGMB00832</strain>
    </source>
</reference>
<dbReference type="Pfam" id="PF01509">
    <property type="entry name" value="TruB_N"/>
    <property type="match status" value="1"/>
</dbReference>
<accession>A0ABS6D2C5</accession>
<feature type="domain" description="Pseudouridine synthase II N-terminal" evidence="6">
    <location>
        <begin position="24"/>
        <end position="172"/>
    </location>
</feature>
<evidence type="ECO:0000256" key="3">
    <source>
        <dbReference type="ARBA" id="ARBA00022694"/>
    </source>
</evidence>
<dbReference type="InterPro" id="IPR032819">
    <property type="entry name" value="TruB_C"/>
</dbReference>
<comment type="similarity">
    <text evidence="2 5">Belongs to the pseudouridine synthase TruB family. Type 1 subfamily.</text>
</comment>
<evidence type="ECO:0000256" key="5">
    <source>
        <dbReference type="HAMAP-Rule" id="MF_01080"/>
    </source>
</evidence>
<dbReference type="RefSeq" id="WP_216240769.1">
    <property type="nucleotide sequence ID" value="NZ_JABACJ020000005.1"/>
</dbReference>
<proteinExistence type="inferred from homology"/>
<gene>
    <name evidence="5 8" type="primary">truB</name>
    <name evidence="8" type="ORF">HGO97_007925</name>
</gene>
<dbReference type="GO" id="GO:0160148">
    <property type="term" value="F:tRNA pseudouridine(55) synthase activity"/>
    <property type="evidence" value="ECO:0007669"/>
    <property type="project" value="UniProtKB-EC"/>
</dbReference>
<comment type="catalytic activity">
    <reaction evidence="1 5">
        <text>uridine(55) in tRNA = pseudouridine(55) in tRNA</text>
        <dbReference type="Rhea" id="RHEA:42532"/>
        <dbReference type="Rhea" id="RHEA-COMP:10101"/>
        <dbReference type="Rhea" id="RHEA-COMP:10102"/>
        <dbReference type="ChEBI" id="CHEBI:65314"/>
        <dbReference type="ChEBI" id="CHEBI:65315"/>
        <dbReference type="EC" id="5.4.99.25"/>
    </reaction>
</comment>
<dbReference type="InterPro" id="IPR014780">
    <property type="entry name" value="tRNA_psdUridine_synth_TruB"/>
</dbReference>
<dbReference type="EC" id="5.4.99.25" evidence="5"/>
<evidence type="ECO:0000313" key="9">
    <source>
        <dbReference type="Proteomes" id="UP000723714"/>
    </source>
</evidence>
<keyword evidence="9" id="KW-1185">Reference proteome</keyword>
<evidence type="ECO:0000259" key="6">
    <source>
        <dbReference type="Pfam" id="PF01509"/>
    </source>
</evidence>
<keyword evidence="4 5" id="KW-0413">Isomerase</keyword>